<dbReference type="AlphaFoldDB" id="A0A6I9U989"/>
<dbReference type="KEGG" id="sind:105171169"/>
<proteinExistence type="predicted"/>
<reference evidence="3" key="1">
    <citation type="submission" date="2025-08" db="UniProtKB">
        <authorList>
            <consortium name="RefSeq"/>
        </authorList>
    </citation>
    <scope>IDENTIFICATION</scope>
</reference>
<protein>
    <submittedName>
        <fullName evidence="3">Uncharacterized protein LOC105171169</fullName>
    </submittedName>
</protein>
<dbReference type="OrthoDB" id="5544992at2759"/>
<accession>A0A6I9U989</accession>
<organism evidence="2 3">
    <name type="scientific">Sesamum indicum</name>
    <name type="common">Oriental sesame</name>
    <name type="synonym">Sesamum orientale</name>
    <dbReference type="NCBI Taxonomy" id="4182"/>
    <lineage>
        <taxon>Eukaryota</taxon>
        <taxon>Viridiplantae</taxon>
        <taxon>Streptophyta</taxon>
        <taxon>Embryophyta</taxon>
        <taxon>Tracheophyta</taxon>
        <taxon>Spermatophyta</taxon>
        <taxon>Magnoliopsida</taxon>
        <taxon>eudicotyledons</taxon>
        <taxon>Gunneridae</taxon>
        <taxon>Pentapetalae</taxon>
        <taxon>asterids</taxon>
        <taxon>lamiids</taxon>
        <taxon>Lamiales</taxon>
        <taxon>Pedaliaceae</taxon>
        <taxon>Sesamum</taxon>
    </lineage>
</organism>
<evidence type="ECO:0000313" key="2">
    <source>
        <dbReference type="Proteomes" id="UP000504604"/>
    </source>
</evidence>
<feature type="domain" description="Retrotransposon Copia-like N-terminal" evidence="1">
    <location>
        <begin position="29"/>
        <end position="76"/>
    </location>
</feature>
<gene>
    <name evidence="3" type="primary">LOC105171169</name>
</gene>
<dbReference type="PANTHER" id="PTHR37610">
    <property type="entry name" value="CCHC-TYPE DOMAIN-CONTAINING PROTEIN"/>
    <property type="match status" value="1"/>
</dbReference>
<keyword evidence="2" id="KW-1185">Reference proteome</keyword>
<evidence type="ECO:0000313" key="3">
    <source>
        <dbReference type="RefSeq" id="XP_011090496.1"/>
    </source>
</evidence>
<dbReference type="InParanoid" id="A0A6I9U989"/>
<dbReference type="PANTHER" id="PTHR37610:SF40">
    <property type="entry name" value="OS01G0909600 PROTEIN"/>
    <property type="match status" value="1"/>
</dbReference>
<dbReference type="GeneID" id="105171169"/>
<dbReference type="Proteomes" id="UP000504604">
    <property type="component" value="Linkage group LG9"/>
</dbReference>
<sequence length="228" mass="25779">MADEAASSTMGHRTGEASSQYEKDMLFIHPSEHSQLALTSSPLDGTNFLVWQRAVYVSLGTKMKLGFIDGSFSKPAPGSLIFEQWRRVDLMVTSWLWNSMSKDIVESFMYCSTSRELWLAVQARYGRSNGPLIYQLQRELSSVAQQDLSLTAYLTKVTKLWNELNCLAPPPRCKCGGCTCGINEEIDQLASLTQLMQFLMGLHEVFSNERSQILMLDRRESFFNSLCC</sequence>
<dbReference type="Pfam" id="PF14244">
    <property type="entry name" value="Retrotran_gag_3"/>
    <property type="match status" value="1"/>
</dbReference>
<name>A0A6I9U989_SESIN</name>
<evidence type="ECO:0000259" key="1">
    <source>
        <dbReference type="Pfam" id="PF14244"/>
    </source>
</evidence>
<dbReference type="InterPro" id="IPR029472">
    <property type="entry name" value="Copia-like_N"/>
</dbReference>
<dbReference type="RefSeq" id="XP_011090496.1">
    <property type="nucleotide sequence ID" value="XM_011092194.2"/>
</dbReference>